<sequence>MLPMLRYTMSSLPSVEQNPLLGTWKLISATAINPDGTVEPEVYGPNPTGYITYTPEGRMMVVFSRRDRSPLSGDIRSPFSKEIQSLPPQEYLQAFSTFNAYAGMYTIDGNTVTHHVEIASIPNRVGTDLVRTFTLNGNQVTLQTPPTKTAGVEKVFELVWEKVES</sequence>
<evidence type="ECO:0000259" key="1">
    <source>
        <dbReference type="Pfam" id="PF13924"/>
    </source>
</evidence>
<dbReference type="Pfam" id="PF13924">
    <property type="entry name" value="Lipocalin_5"/>
    <property type="match status" value="1"/>
</dbReference>
<feature type="domain" description="Lipocalin-like" evidence="1">
    <location>
        <begin position="22"/>
        <end position="163"/>
    </location>
</feature>
<proteinExistence type="predicted"/>
<evidence type="ECO:0000313" key="2">
    <source>
        <dbReference type="EMBL" id="PLZ92502.1"/>
    </source>
</evidence>
<dbReference type="EMBL" id="NRQW01000116">
    <property type="protein sequence ID" value="PLZ92502.1"/>
    <property type="molecule type" value="Genomic_DNA"/>
</dbReference>
<name>A0A2N6K6G5_FISMU</name>
<evidence type="ECO:0000313" key="3">
    <source>
        <dbReference type="Proteomes" id="UP000235036"/>
    </source>
</evidence>
<reference evidence="2 3" key="1">
    <citation type="submission" date="2017-08" db="EMBL/GenBank/DDBJ databases">
        <title>Genomes of Fischerella (Mastigocladus) sp. strains.</title>
        <authorList>
            <person name="Miller S.R."/>
        </authorList>
    </citation>
    <scope>NUCLEOTIDE SEQUENCE [LARGE SCALE GENOMIC DNA]</scope>
    <source>
        <strain evidence="2 3">CCMEE 5323</strain>
    </source>
</reference>
<gene>
    <name evidence="2" type="ORF">CEN44_05800</name>
</gene>
<dbReference type="AlphaFoldDB" id="A0A2N6K6G5"/>
<accession>A0A2N6K6G5</accession>
<comment type="caution">
    <text evidence="2">The sequence shown here is derived from an EMBL/GenBank/DDBJ whole genome shotgun (WGS) entry which is preliminary data.</text>
</comment>
<dbReference type="InterPro" id="IPR024311">
    <property type="entry name" value="Lipocalin-like"/>
</dbReference>
<keyword evidence="3" id="KW-1185">Reference proteome</keyword>
<protein>
    <recommendedName>
        <fullName evidence="1">Lipocalin-like domain-containing protein</fullName>
    </recommendedName>
</protein>
<dbReference type="Proteomes" id="UP000235036">
    <property type="component" value="Unassembled WGS sequence"/>
</dbReference>
<organism evidence="2 3">
    <name type="scientific">Fischerella muscicola CCMEE 5323</name>
    <dbReference type="NCBI Taxonomy" id="2019572"/>
    <lineage>
        <taxon>Bacteria</taxon>
        <taxon>Bacillati</taxon>
        <taxon>Cyanobacteriota</taxon>
        <taxon>Cyanophyceae</taxon>
        <taxon>Nostocales</taxon>
        <taxon>Hapalosiphonaceae</taxon>
        <taxon>Fischerella</taxon>
    </lineage>
</organism>